<dbReference type="Pfam" id="PF18701">
    <property type="entry name" value="DUF5641"/>
    <property type="match status" value="1"/>
</dbReference>
<keyword evidence="3" id="KW-1185">Reference proteome</keyword>
<sequence length="1134" mass="130211">MSVNTNKRKLSLSKRSKSKYEEYTTRDLPSLRRKRTIAFNRLSKALQIGNDAKLDATKLDLFLSYCNELQKISTDFENAHLLILDLHDDSESDDEGVRESFDDMYFNVLALQRTYTKPKVRNEPEQNSSSHIKLPKVTLPTYSGNIKCWTEYINTFNSLINENTSLSNLEKFHYLRSSLSGDALALIRAYPVAGEYYIDAYNALVNRYRDKRDLAFTSDPGFDIPGPVDLLLGADVFADSLLTERIKGGPSQPPAFNSVFGWLLLGKTLLSCSSLAALQSNVESERLVKLVEQFWELDSVSQANSYTPEDILCEKEYVATTTRDKSGRYEVYLPFKNSCEPVFMGSREIAERRFYALERRLSRNPDLKCQYVNFMQDYIQSGHMSLVPVSENRRGKYYIPHHCIIRPDSPTTQLRVVFDASAKDNRGNSLNESLWVGPKCQTDITRVLLHFREHAIVFMADIRQMYRQVLVAPAHREYQRILWRSNSDQHVSEYRLNTVTYGVSSAPYLACRTIQQLARDEGDSFPLAKETVTCDIYVDDIVTGTNTMFQARELKSQVIALLKSGNFELRKWASNKPELLEEIPPEHCLVEAKSFIDAQSCTLKVLGLKWDPLRDSFVFHVQPLNKVCTKRSILSEVSRIFDPLGFLSPVTIHIKILIQQLWVAGVAWDETPPDNIVRMWTNYVQQLPSIQNLIVPRRCTVDHAISYELHGFCDSSEKAYGAVIYLRVTDNSDRIHTYFVCSKARVAPLKKLSLPRLELCAAMLLVDLLKFVKETYMPRINFSITLWSDSTVVLSWLRAHSSKWTTFVANRVSHIQSIAPIDQWRHVSTHDNPADICSRGQFPQQLVDNTLWWAGPTWLRKPHTEWPSSSSSITDIDDNIISSEIRRNTTLLIQQTAPINPNLDPFLEELLNSDLSLDAIIDKIAYAVIRKSDTTDSVLSSDERHQSLLMLVKYIQSLSFSIEIEKIRSRQSLSKSYRKLNLFIDNQEVLRVGGRISRSGLEYEQVLTPGHFLTLEPLTSVPDTDSTHVNINRLDRWQLIQTFQRSFWNRWRNEYLHTLTLRAKWTKDSKPLELNSMVIIKDDNHPPLHWQIGRVVELHPGPDGQVRVATIKTDKNNLIKRPLVKLCPLPNEPF</sequence>
<feature type="domain" description="DUF5641" evidence="2">
    <location>
        <begin position="1036"/>
        <end position="1129"/>
    </location>
</feature>
<dbReference type="Proteomes" id="UP001652740">
    <property type="component" value="Unplaced"/>
</dbReference>
<dbReference type="InterPro" id="IPR005312">
    <property type="entry name" value="DUF1759"/>
</dbReference>
<reference evidence="4" key="1">
    <citation type="submission" date="2025-08" db="UniProtKB">
        <authorList>
            <consortium name="RefSeq"/>
        </authorList>
    </citation>
    <scope>IDENTIFICATION</scope>
    <source>
        <tissue evidence="4">Whole larvae</tissue>
    </source>
</reference>
<dbReference type="InterPro" id="IPR008042">
    <property type="entry name" value="Retrotrans_Pao"/>
</dbReference>
<evidence type="ECO:0000256" key="1">
    <source>
        <dbReference type="SAM" id="MobiDB-lite"/>
    </source>
</evidence>
<dbReference type="InterPro" id="IPR040676">
    <property type="entry name" value="DUF5641"/>
</dbReference>
<dbReference type="SUPFAM" id="SSF56672">
    <property type="entry name" value="DNA/RNA polymerases"/>
    <property type="match status" value="1"/>
</dbReference>
<organism evidence="3 4">
    <name type="scientific">Galleria mellonella</name>
    <name type="common">Greater wax moth</name>
    <dbReference type="NCBI Taxonomy" id="7137"/>
    <lineage>
        <taxon>Eukaryota</taxon>
        <taxon>Metazoa</taxon>
        <taxon>Ecdysozoa</taxon>
        <taxon>Arthropoda</taxon>
        <taxon>Hexapoda</taxon>
        <taxon>Insecta</taxon>
        <taxon>Pterygota</taxon>
        <taxon>Neoptera</taxon>
        <taxon>Endopterygota</taxon>
        <taxon>Lepidoptera</taxon>
        <taxon>Glossata</taxon>
        <taxon>Ditrysia</taxon>
        <taxon>Pyraloidea</taxon>
        <taxon>Pyralidae</taxon>
        <taxon>Galleriinae</taxon>
        <taxon>Galleria</taxon>
    </lineage>
</organism>
<evidence type="ECO:0000259" key="2">
    <source>
        <dbReference type="Pfam" id="PF18701"/>
    </source>
</evidence>
<feature type="compositionally biased region" description="Basic residues" evidence="1">
    <location>
        <begin position="1"/>
        <end position="17"/>
    </location>
</feature>
<feature type="region of interest" description="Disordered" evidence="1">
    <location>
        <begin position="1"/>
        <end position="25"/>
    </location>
</feature>
<dbReference type="PANTHER" id="PTHR47331:SF1">
    <property type="entry name" value="GAG-LIKE PROTEIN"/>
    <property type="match status" value="1"/>
</dbReference>
<gene>
    <name evidence="4" type="primary">LOC113520032</name>
</gene>
<dbReference type="Gene3D" id="3.30.70.270">
    <property type="match status" value="1"/>
</dbReference>
<proteinExistence type="predicted"/>
<evidence type="ECO:0000313" key="3">
    <source>
        <dbReference type="Proteomes" id="UP001652740"/>
    </source>
</evidence>
<dbReference type="Gene3D" id="3.10.10.10">
    <property type="entry name" value="HIV Type 1 Reverse Transcriptase, subunit A, domain 1"/>
    <property type="match status" value="1"/>
</dbReference>
<protein>
    <submittedName>
        <fullName evidence="4">Uncharacterized protein LOC113520032</fullName>
    </submittedName>
</protein>
<dbReference type="PANTHER" id="PTHR47331">
    <property type="entry name" value="PHD-TYPE DOMAIN-CONTAINING PROTEIN"/>
    <property type="match status" value="1"/>
</dbReference>
<dbReference type="Pfam" id="PF03564">
    <property type="entry name" value="DUF1759"/>
    <property type="match status" value="1"/>
</dbReference>
<dbReference type="GeneID" id="113520032"/>
<name>A0ABM3MEW5_GALME</name>
<dbReference type="Pfam" id="PF05380">
    <property type="entry name" value="Peptidase_A17"/>
    <property type="match status" value="1"/>
</dbReference>
<evidence type="ECO:0000313" key="4">
    <source>
        <dbReference type="RefSeq" id="XP_052749789.1"/>
    </source>
</evidence>
<dbReference type="CDD" id="cd01644">
    <property type="entry name" value="RT_pepA17"/>
    <property type="match status" value="1"/>
</dbReference>
<accession>A0ABM3MEW5</accession>
<dbReference type="InterPro" id="IPR043128">
    <property type="entry name" value="Rev_trsase/Diguanyl_cyclase"/>
</dbReference>
<dbReference type="RefSeq" id="XP_052749789.1">
    <property type="nucleotide sequence ID" value="XM_052893829.1"/>
</dbReference>
<dbReference type="InterPro" id="IPR043502">
    <property type="entry name" value="DNA/RNA_pol_sf"/>
</dbReference>